<organism evidence="3 4">
    <name type="scientific">Citricoccus muralis</name>
    <dbReference type="NCBI Taxonomy" id="169134"/>
    <lineage>
        <taxon>Bacteria</taxon>
        <taxon>Bacillati</taxon>
        <taxon>Actinomycetota</taxon>
        <taxon>Actinomycetes</taxon>
        <taxon>Micrococcales</taxon>
        <taxon>Micrococcaceae</taxon>
        <taxon>Citricoccus</taxon>
    </lineage>
</organism>
<accession>A0A3D9LA54</accession>
<proteinExistence type="predicted"/>
<dbReference type="Pfam" id="PF02625">
    <property type="entry name" value="XdhC_CoxI"/>
    <property type="match status" value="1"/>
</dbReference>
<evidence type="ECO:0000313" key="3">
    <source>
        <dbReference type="EMBL" id="REE02574.1"/>
    </source>
</evidence>
<evidence type="ECO:0000313" key="4">
    <source>
        <dbReference type="Proteomes" id="UP000256727"/>
    </source>
</evidence>
<comment type="caution">
    <text evidence="3">The sequence shown here is derived from an EMBL/GenBank/DDBJ whole genome shotgun (WGS) entry which is preliminary data.</text>
</comment>
<feature type="domain" description="XdhC- CoxI" evidence="1">
    <location>
        <begin position="20"/>
        <end position="81"/>
    </location>
</feature>
<dbReference type="OrthoDB" id="9815497at2"/>
<reference evidence="3 4" key="1">
    <citation type="submission" date="2018-07" db="EMBL/GenBank/DDBJ databases">
        <title>Sequencing the genomes of 1000 actinobacteria strains.</title>
        <authorList>
            <person name="Klenk H.-P."/>
        </authorList>
    </citation>
    <scope>NUCLEOTIDE SEQUENCE [LARGE SCALE GENOMIC DNA]</scope>
    <source>
        <strain evidence="3 4">DSM 14442</strain>
    </source>
</reference>
<dbReference type="PANTHER" id="PTHR30388">
    <property type="entry name" value="ALDEHYDE OXIDOREDUCTASE MOLYBDENUM COFACTOR ASSEMBLY PROTEIN"/>
    <property type="match status" value="1"/>
</dbReference>
<protein>
    <submittedName>
        <fullName evidence="3">Xanthine dehydrogenase accessory factor</fullName>
    </submittedName>
</protein>
<evidence type="ECO:0000259" key="2">
    <source>
        <dbReference type="Pfam" id="PF13478"/>
    </source>
</evidence>
<gene>
    <name evidence="3" type="ORF">C8E99_0347</name>
</gene>
<dbReference type="PANTHER" id="PTHR30388:SF4">
    <property type="entry name" value="MOLYBDENUM COFACTOR INSERTION CHAPERONE PAOD"/>
    <property type="match status" value="1"/>
</dbReference>
<keyword evidence="4" id="KW-1185">Reference proteome</keyword>
<dbReference type="Pfam" id="PF13478">
    <property type="entry name" value="XdhC_C"/>
    <property type="match status" value="1"/>
</dbReference>
<sequence length="372" mass="39510">MSERDDLWQEMAPVLDGDAGFVLATVISTSSSAPRPAGTQMAVLDDGTVIGSLSGGCIEADVHVHAQEVASTGRALVRDYGYSDGAALDIGLTCGGSLRVFLERVAPADLDFFRVLTEAVRSGEPVATVTALPGPDAGWRGLVTVTASATASATESGTERSREPDLRLHEAAALLRESRSGVVTVPSPAGGPPSDYAVRSFTSPAHLVVFGSNAFAASLARLATDVGYRVTVCDARAAFATRERFPEADEVVVRWPHEYLDELHIDHRTVLCALTHDPKFDDPLVAKALRSPAAFVGAMGSRRTSRERVKRLRDLGLSEDELARLHAPLGLDLGAGTPQETAVSMMAEIISARRSGTNLPLNQARGPLHRQR</sequence>
<dbReference type="Gene3D" id="3.40.50.720">
    <property type="entry name" value="NAD(P)-binding Rossmann-like Domain"/>
    <property type="match status" value="1"/>
</dbReference>
<dbReference type="InterPro" id="IPR003777">
    <property type="entry name" value="XdhC_CoxI"/>
</dbReference>
<dbReference type="InterPro" id="IPR027051">
    <property type="entry name" value="XdhC_Rossmann_dom"/>
</dbReference>
<dbReference type="Proteomes" id="UP000256727">
    <property type="component" value="Unassembled WGS sequence"/>
</dbReference>
<dbReference type="EMBL" id="QREH01000001">
    <property type="protein sequence ID" value="REE02574.1"/>
    <property type="molecule type" value="Genomic_DNA"/>
</dbReference>
<name>A0A3D9LA54_9MICC</name>
<feature type="domain" description="XdhC Rossmann" evidence="2">
    <location>
        <begin position="207"/>
        <end position="349"/>
    </location>
</feature>
<evidence type="ECO:0000259" key="1">
    <source>
        <dbReference type="Pfam" id="PF02625"/>
    </source>
</evidence>
<dbReference type="RefSeq" id="WP_115930832.1">
    <property type="nucleotide sequence ID" value="NZ_QREH01000001.1"/>
</dbReference>
<dbReference type="InterPro" id="IPR052698">
    <property type="entry name" value="MoCofactor_Util/Proc"/>
</dbReference>
<dbReference type="AlphaFoldDB" id="A0A3D9LA54"/>